<reference evidence="1" key="1">
    <citation type="journal article" date="2015" name="Nature">
        <title>Complex archaea that bridge the gap between prokaryotes and eukaryotes.</title>
        <authorList>
            <person name="Spang A."/>
            <person name="Saw J.H."/>
            <person name="Jorgensen S.L."/>
            <person name="Zaremba-Niedzwiedzka K."/>
            <person name="Martijn J."/>
            <person name="Lind A.E."/>
            <person name="van Eijk R."/>
            <person name="Schleper C."/>
            <person name="Guy L."/>
            <person name="Ettema T.J."/>
        </authorList>
    </citation>
    <scope>NUCLEOTIDE SEQUENCE</scope>
</reference>
<organism evidence="1">
    <name type="scientific">marine sediment metagenome</name>
    <dbReference type="NCBI Taxonomy" id="412755"/>
    <lineage>
        <taxon>unclassified sequences</taxon>
        <taxon>metagenomes</taxon>
        <taxon>ecological metagenomes</taxon>
    </lineage>
</organism>
<accession>A0A0F9NET9</accession>
<name>A0A0F9NET9_9ZZZZ</name>
<gene>
    <name evidence="1" type="ORF">LCGC14_0959340</name>
</gene>
<evidence type="ECO:0000313" key="1">
    <source>
        <dbReference type="EMBL" id="KKN18075.1"/>
    </source>
</evidence>
<comment type="caution">
    <text evidence="1">The sequence shown here is derived from an EMBL/GenBank/DDBJ whole genome shotgun (WGS) entry which is preliminary data.</text>
</comment>
<protein>
    <submittedName>
        <fullName evidence="1">Uncharacterized protein</fullName>
    </submittedName>
</protein>
<sequence>MMGIGCFLMKNMPKKCRKTNKVSMITLYSWGLGKLAIGGLSGGYGMMLTFCF</sequence>
<dbReference type="EMBL" id="LAZR01003461">
    <property type="protein sequence ID" value="KKN18075.1"/>
    <property type="molecule type" value="Genomic_DNA"/>
</dbReference>
<dbReference type="AlphaFoldDB" id="A0A0F9NET9"/>
<proteinExistence type="predicted"/>